<proteinExistence type="predicted"/>
<protein>
    <submittedName>
        <fullName evidence="2">Sulfotransferase family 2 domain-containing protein</fullName>
    </submittedName>
</protein>
<gene>
    <name evidence="2" type="ORF">HND93_23295</name>
</gene>
<dbReference type="RefSeq" id="WP_180284428.1">
    <property type="nucleotide sequence ID" value="NZ_JABFDB010000020.1"/>
</dbReference>
<feature type="region of interest" description="Disordered" evidence="1">
    <location>
        <begin position="313"/>
        <end position="334"/>
    </location>
</feature>
<dbReference type="SUPFAM" id="SSF52540">
    <property type="entry name" value="P-loop containing nucleoside triphosphate hydrolases"/>
    <property type="match status" value="1"/>
</dbReference>
<dbReference type="Pfam" id="PF03567">
    <property type="entry name" value="Sulfotransfer_2"/>
    <property type="match status" value="1"/>
</dbReference>
<name>A0ABX2TF35_9PROT</name>
<comment type="caution">
    <text evidence="2">The sequence shown here is derived from an EMBL/GenBank/DDBJ whole genome shotgun (WGS) entry which is preliminary data.</text>
</comment>
<organism evidence="2 3">
    <name type="scientific">Azospirillum oleiclasticum</name>
    <dbReference type="NCBI Taxonomy" id="2735135"/>
    <lineage>
        <taxon>Bacteria</taxon>
        <taxon>Pseudomonadati</taxon>
        <taxon>Pseudomonadota</taxon>
        <taxon>Alphaproteobacteria</taxon>
        <taxon>Rhodospirillales</taxon>
        <taxon>Azospirillaceae</taxon>
        <taxon>Azospirillum</taxon>
    </lineage>
</organism>
<sequence length="334" mass="38606">MDVDRASRRTRTQFDGWPLVFLHIRKCGGTSVGEMLRTALFEPDDPAIYPQDKPLSLITEDSLAFRAPPSSMPRKRYGRITVADGRYLPLRDKAMTYPTAPPAYEFYQGHYDHSSITTYIPGNPKIIVFLRDPFDRLISNFYYHRSFRWSWIDETSSVAMTAAKMARSMSAFLDCPSNHVRYLNDNNIVRQLCGMGAFDAQHNPIIGWDEIYDRAVAHLDAMWHVGFLECFPESARSLCRKLGIADDAVDVPFENSRRQNAGHSPLQHLYEEFFEEVRLTDEDREKMESFIRFDRRLYEHARRAFWPVDAAIPDDPAATPKKRKRRSAVAVAEK</sequence>
<dbReference type="InterPro" id="IPR027417">
    <property type="entry name" value="P-loop_NTPase"/>
</dbReference>
<dbReference type="InterPro" id="IPR005331">
    <property type="entry name" value="Sulfotransferase"/>
</dbReference>
<dbReference type="EMBL" id="JABFDB010000020">
    <property type="protein sequence ID" value="NYZ22647.1"/>
    <property type="molecule type" value="Genomic_DNA"/>
</dbReference>
<reference evidence="2 3" key="1">
    <citation type="submission" date="2020-05" db="EMBL/GenBank/DDBJ databases">
        <title>Azospirillum oleiclasticum sp. nov, a nitrogen-fixing and heavy crude oil-emulsifying bacterium isolated from the crude oil of Yumen Oilfield.</title>
        <authorList>
            <person name="Wu D."/>
            <person name="Cai M."/>
            <person name="Zhang X."/>
        </authorList>
    </citation>
    <scope>NUCLEOTIDE SEQUENCE [LARGE SCALE GENOMIC DNA]</scope>
    <source>
        <strain evidence="2 3">ROY-1-1-2</strain>
    </source>
</reference>
<keyword evidence="3" id="KW-1185">Reference proteome</keyword>
<evidence type="ECO:0000313" key="3">
    <source>
        <dbReference type="Proteomes" id="UP000584642"/>
    </source>
</evidence>
<dbReference type="Proteomes" id="UP000584642">
    <property type="component" value="Unassembled WGS sequence"/>
</dbReference>
<dbReference type="Gene3D" id="3.40.50.300">
    <property type="entry name" value="P-loop containing nucleotide triphosphate hydrolases"/>
    <property type="match status" value="1"/>
</dbReference>
<accession>A0ABX2TF35</accession>
<evidence type="ECO:0000256" key="1">
    <source>
        <dbReference type="SAM" id="MobiDB-lite"/>
    </source>
</evidence>
<evidence type="ECO:0000313" key="2">
    <source>
        <dbReference type="EMBL" id="NYZ22647.1"/>
    </source>
</evidence>